<evidence type="ECO:0000256" key="4">
    <source>
        <dbReference type="ARBA" id="ARBA00023088"/>
    </source>
</evidence>
<organism evidence="7 8">
    <name type="scientific">Limosilactobacillus antri DSM 16041</name>
    <dbReference type="NCBI Taxonomy" id="525309"/>
    <lineage>
        <taxon>Bacteria</taxon>
        <taxon>Bacillati</taxon>
        <taxon>Bacillota</taxon>
        <taxon>Bacilli</taxon>
        <taxon>Lactobacillales</taxon>
        <taxon>Lactobacillaceae</taxon>
        <taxon>Limosilactobacillus</taxon>
    </lineage>
</organism>
<dbReference type="NCBIfam" id="TIGR01167">
    <property type="entry name" value="LPXTG_anchor"/>
    <property type="match status" value="1"/>
</dbReference>
<dbReference type="InterPro" id="IPR019931">
    <property type="entry name" value="LPXTG_anchor"/>
</dbReference>
<evidence type="ECO:0000313" key="7">
    <source>
        <dbReference type="EMBL" id="EEW53253.1"/>
    </source>
</evidence>
<name>C8P8F5_9LACO</name>
<dbReference type="EMBL" id="ACLL01000045">
    <property type="protein sequence ID" value="EEW53253.1"/>
    <property type="molecule type" value="Genomic_DNA"/>
</dbReference>
<keyword evidence="2" id="KW-0964">Secreted</keyword>
<feature type="compositionally biased region" description="Polar residues" evidence="5">
    <location>
        <begin position="29"/>
        <end position="76"/>
    </location>
</feature>
<dbReference type="Pfam" id="PF00746">
    <property type="entry name" value="Gram_pos_anchor"/>
    <property type="match status" value="1"/>
</dbReference>
<proteinExistence type="predicted"/>
<feature type="region of interest" description="Disordered" evidence="5">
    <location>
        <begin position="27"/>
        <end position="81"/>
    </location>
</feature>
<feature type="domain" description="Gram-positive cocci surface proteins LPxTG" evidence="6">
    <location>
        <begin position="100"/>
        <end position="132"/>
    </location>
</feature>
<dbReference type="PROSITE" id="PS50847">
    <property type="entry name" value="GRAM_POS_ANCHORING"/>
    <property type="match status" value="1"/>
</dbReference>
<evidence type="ECO:0000256" key="3">
    <source>
        <dbReference type="ARBA" id="ARBA00022729"/>
    </source>
</evidence>
<comment type="caution">
    <text evidence="7">The sequence shown here is derived from an EMBL/GenBank/DDBJ whole genome shotgun (WGS) entry which is preliminary data.</text>
</comment>
<dbReference type="HOGENOM" id="CLU_1911042_0_0_9"/>
<keyword evidence="3" id="KW-0732">Signal</keyword>
<dbReference type="STRING" id="525309.HMPREF0494_1599"/>
<dbReference type="Proteomes" id="UP000003675">
    <property type="component" value="Unassembled WGS sequence"/>
</dbReference>
<dbReference type="AlphaFoldDB" id="C8P8F5"/>
<evidence type="ECO:0000256" key="2">
    <source>
        <dbReference type="ARBA" id="ARBA00022525"/>
    </source>
</evidence>
<evidence type="ECO:0000313" key="8">
    <source>
        <dbReference type="Proteomes" id="UP000003675"/>
    </source>
</evidence>
<evidence type="ECO:0000256" key="1">
    <source>
        <dbReference type="ARBA" id="ARBA00022512"/>
    </source>
</evidence>
<dbReference type="RefSeq" id="WP_007123146.1">
    <property type="nucleotide sequence ID" value="NZ_GG700732.1"/>
</dbReference>
<keyword evidence="1" id="KW-0134">Cell wall</keyword>
<reference evidence="7 8" key="1">
    <citation type="submission" date="2009-09" db="EMBL/GenBank/DDBJ databases">
        <authorList>
            <person name="Qin X."/>
            <person name="Bachman B."/>
            <person name="Battles P."/>
            <person name="Bell A."/>
            <person name="Bess C."/>
            <person name="Bickham C."/>
            <person name="Chaboub L."/>
            <person name="Chen D."/>
            <person name="Coyle M."/>
            <person name="Deiros D.R."/>
            <person name="Dinh H."/>
            <person name="Forbes L."/>
            <person name="Fowler G."/>
            <person name="Francisco L."/>
            <person name="Fu Q."/>
            <person name="Gubbala S."/>
            <person name="Hale W."/>
            <person name="Han Y."/>
            <person name="Hemphill L."/>
            <person name="Highlander S.K."/>
            <person name="Hirani K."/>
            <person name="Hogues M."/>
            <person name="Jackson L."/>
            <person name="Jakkamsetti A."/>
            <person name="Javaid M."/>
            <person name="Jiang H."/>
            <person name="Korchina V."/>
            <person name="Kovar C."/>
            <person name="Lara F."/>
            <person name="Lee S."/>
            <person name="Mata R."/>
            <person name="Mathew T."/>
            <person name="Moen C."/>
            <person name="Morales K."/>
            <person name="Munidasa M."/>
            <person name="Nazareth L."/>
            <person name="Ngo R."/>
            <person name="Nguyen L."/>
            <person name="Okwuonu G."/>
            <person name="Ongeri F."/>
            <person name="Patil S."/>
            <person name="Petrosino J."/>
            <person name="Pham C."/>
            <person name="Pham P."/>
            <person name="Pu L.-L."/>
            <person name="Puazo M."/>
            <person name="Raj R."/>
            <person name="Reid J."/>
            <person name="Rouhana J."/>
            <person name="Saada N."/>
            <person name="Shang Y."/>
            <person name="Simmons D."/>
            <person name="Thornton R."/>
            <person name="Warren J."/>
            <person name="Weissenberger G."/>
            <person name="Zhang J."/>
            <person name="Zhang L."/>
            <person name="Zhou C."/>
            <person name="Zhu D."/>
            <person name="Muzny D."/>
            <person name="Worley K."/>
            <person name="Gibbs R."/>
        </authorList>
    </citation>
    <scope>NUCLEOTIDE SEQUENCE [LARGE SCALE GENOMIC DNA]</scope>
    <source>
        <strain evidence="7 8">DSM 16041</strain>
    </source>
</reference>
<sequence length="132" mass="13950">FNDRDNAAIKAHKAAEDADAKLAAIKAANTDNQNEANQPTGGQTGDNNQSTGNHEVQQFNNDHASAISEKQNTSNGYDKVTMTRAQYRAQLNSAAKQNSLPQTSSEDSMGIMALGAVSAMLGLGLATKKREA</sequence>
<evidence type="ECO:0000259" key="6">
    <source>
        <dbReference type="PROSITE" id="PS50847"/>
    </source>
</evidence>
<gene>
    <name evidence="7" type="ORF">HMPREF0494_1599</name>
</gene>
<protein>
    <submittedName>
        <fullName evidence="7">LPXTG-motif cell wall anchor domain protein</fullName>
    </submittedName>
</protein>
<keyword evidence="4" id="KW-0572">Peptidoglycan-anchor</keyword>
<accession>C8P8F5</accession>
<feature type="non-terminal residue" evidence="7">
    <location>
        <position position="1"/>
    </location>
</feature>
<evidence type="ECO:0000256" key="5">
    <source>
        <dbReference type="SAM" id="MobiDB-lite"/>
    </source>
</evidence>